<name>A0A3B6BXD3_WHEAT</name>
<dbReference type="EnsemblPlants" id="TraesCS2B02G028600.1">
    <property type="protein sequence ID" value="TraesCS2B02G028600.1.cds1"/>
    <property type="gene ID" value="TraesCS2B02G028600"/>
</dbReference>
<proteinExistence type="predicted"/>
<dbReference type="STRING" id="4565.A0A3B6BXD3"/>
<accession>A0A3B6BXD3</accession>
<reference evidence="1" key="2">
    <citation type="submission" date="2018-10" db="UniProtKB">
        <authorList>
            <consortium name="EnsemblPlants"/>
        </authorList>
    </citation>
    <scope>IDENTIFICATION</scope>
</reference>
<dbReference type="InterPro" id="IPR027417">
    <property type="entry name" value="P-loop_NTPase"/>
</dbReference>
<keyword evidence="2" id="KW-1185">Reference proteome</keyword>
<evidence type="ECO:0000313" key="1">
    <source>
        <dbReference type="EnsemblPlants" id="TraesCS2B02G028600.1.cds1"/>
    </source>
</evidence>
<dbReference type="Gramene" id="TraesCS2B03G0059800.1">
    <property type="protein sequence ID" value="TraesCS2B03G0059800.1.CDS1"/>
    <property type="gene ID" value="TraesCS2B03G0059800"/>
</dbReference>
<dbReference type="Proteomes" id="UP000019116">
    <property type="component" value="Chromosome 2B"/>
</dbReference>
<evidence type="ECO:0000313" key="2">
    <source>
        <dbReference type="Proteomes" id="UP000019116"/>
    </source>
</evidence>
<dbReference type="PANTHER" id="PTHR33377:SF17">
    <property type="entry name" value="GENOME ASSEMBLY, CHROMOSOME: II"/>
    <property type="match status" value="1"/>
</dbReference>
<organism evidence="1">
    <name type="scientific">Triticum aestivum</name>
    <name type="common">Wheat</name>
    <dbReference type="NCBI Taxonomy" id="4565"/>
    <lineage>
        <taxon>Eukaryota</taxon>
        <taxon>Viridiplantae</taxon>
        <taxon>Streptophyta</taxon>
        <taxon>Embryophyta</taxon>
        <taxon>Tracheophyta</taxon>
        <taxon>Spermatophyta</taxon>
        <taxon>Magnoliopsida</taxon>
        <taxon>Liliopsida</taxon>
        <taxon>Poales</taxon>
        <taxon>Poaceae</taxon>
        <taxon>BOP clade</taxon>
        <taxon>Pooideae</taxon>
        <taxon>Triticodae</taxon>
        <taxon>Triticeae</taxon>
        <taxon>Triticinae</taxon>
        <taxon>Triticum</taxon>
    </lineage>
</organism>
<sequence>MLLVLHVLTTHLSQSKSHGYFSILPRISFGHAQSEEKVVQRLQHLLMRAGTIIEEADTRYITNSRMMMQVKTLLEAMYHGYSVLEKLRYCALQDSAGSDKASINDSSSSSLQFIPFKRSRTTSKKDDKAMCLESHGALERLENAIANMVEFIVLLGGCERMSRRPYDVYLYTDNFMFGRRAEKQKPLSFLLENNNSPGDHALAVLPIICGVDVGKKTLVAHVCGDERLSSRFSSILRLNGHNLLTILDHGRTMSVTMLVIIEFASDVGDDEWKMFHSFLIRMSRGSKIIIISKLKRLAQFGSVQPIFLSVLSYNELRCLFKKLAFGSVDLAEHPRLVQIADDFSKVLYIVPSTLLATNTLAHVLRKNLSVRFWLCILDKVIRYAKRNVSTYGVHPNMLFEEGHHVDITGIALHTLGELMRDPQEVFAREVKAAGELPRLLRREAGHCAKGDVHHRAGRLLVEPPQARDGLRRECTSNGAS</sequence>
<dbReference type="AlphaFoldDB" id="A0A3B6BXD3"/>
<dbReference type="Gramene" id="TraesCS2B02G028600.1">
    <property type="protein sequence ID" value="TraesCS2B02G028600.1.cds1"/>
    <property type="gene ID" value="TraesCS2B02G028600"/>
</dbReference>
<dbReference type="PANTHER" id="PTHR33377">
    <property type="entry name" value="OS10G0134700 PROTEIN-RELATED"/>
    <property type="match status" value="1"/>
</dbReference>
<reference evidence="1" key="1">
    <citation type="submission" date="2018-08" db="EMBL/GenBank/DDBJ databases">
        <authorList>
            <person name="Rossello M."/>
        </authorList>
    </citation>
    <scope>NUCLEOTIDE SEQUENCE [LARGE SCALE GENOMIC DNA]</scope>
    <source>
        <strain evidence="1">cv. Chinese Spring</strain>
    </source>
</reference>
<evidence type="ECO:0008006" key="3">
    <source>
        <dbReference type="Google" id="ProtNLM"/>
    </source>
</evidence>
<dbReference type="OrthoDB" id="593438at2759"/>
<dbReference type="SUPFAM" id="SSF52540">
    <property type="entry name" value="P-loop containing nucleoside triphosphate hydrolases"/>
    <property type="match status" value="1"/>
</dbReference>
<protein>
    <recommendedName>
        <fullName evidence="3">Rx N-terminal domain-containing protein</fullName>
    </recommendedName>
</protein>